<proteinExistence type="predicted"/>
<dbReference type="RefSeq" id="WP_277579404.1">
    <property type="nucleotide sequence ID" value="NZ_JANRMI010000005.1"/>
</dbReference>
<dbReference type="Proteomes" id="UP001152321">
    <property type="component" value="Unassembled WGS sequence"/>
</dbReference>
<evidence type="ECO:0008006" key="3">
    <source>
        <dbReference type="Google" id="ProtNLM"/>
    </source>
</evidence>
<evidence type="ECO:0000313" key="2">
    <source>
        <dbReference type="Proteomes" id="UP001152321"/>
    </source>
</evidence>
<dbReference type="Gene3D" id="1.50.10.20">
    <property type="match status" value="1"/>
</dbReference>
<accession>A0ABT6DM21</accession>
<dbReference type="EMBL" id="JANRMI010000005">
    <property type="protein sequence ID" value="MDG0817928.1"/>
    <property type="molecule type" value="Genomic_DNA"/>
</dbReference>
<protein>
    <recommendedName>
        <fullName evidence="3">Squalene cyclase C-terminal domain-containing protein</fullName>
    </recommendedName>
</protein>
<evidence type="ECO:0000313" key="1">
    <source>
        <dbReference type="EMBL" id="MDG0817928.1"/>
    </source>
</evidence>
<sequence length="435" mass="49616">MRILLIGLWLSFWGTNSIAGPQFRTEISSALQFIQYYQTTGHEGYDPGQWVARVTSYVPGPIGVGKFNVPYDEPTAFVAGSIANVLAEIYFLDSRYKEIPPMIAKTVAGFQNYYWGNLFNFYPSEMFRGVKIRQPRYMYLAPQWQGFANIPPDADTTSVARTTLHYLNSMGQGTRPDQFNTELPEQVMKALSATRDLDRHAHIYNKLQGQVNTGAFMTWLWDETNPDMPRNYFARPDRGTRIPFNKNDVDCVVNANVLKLLKYAGKTEGPGYKASCEHLNRVVAKKQFYFCGMYYPSSYALPYSIANNLSEGVKCLEPSRQKLLNYVIAKQDPDGAWRNSVFARPDYIHSTAWALNALLMLGDPHNEFHRLKVKRGVKFLLSQMEKDSHGYAYWPGQVFYAATFIARYPVVWRSTSYTTALSAKALLLAERFLAQ</sequence>
<dbReference type="InterPro" id="IPR008930">
    <property type="entry name" value="Terpenoid_cyclase/PrenylTrfase"/>
</dbReference>
<keyword evidence="2" id="KW-1185">Reference proteome</keyword>
<reference evidence="1" key="1">
    <citation type="submission" date="2022-08" db="EMBL/GenBank/DDBJ databases">
        <title>Novel Bdellovibrio Species Isolated from Svalbard: Designation Bdellovibrio svalbardensis.</title>
        <authorList>
            <person name="Mitchell R.J."/>
            <person name="Choi S.Y."/>
        </authorList>
    </citation>
    <scope>NUCLEOTIDE SEQUENCE</scope>
    <source>
        <strain evidence="1">PAP01</strain>
    </source>
</reference>
<comment type="caution">
    <text evidence="1">The sequence shown here is derived from an EMBL/GenBank/DDBJ whole genome shotgun (WGS) entry which is preliminary data.</text>
</comment>
<gene>
    <name evidence="1" type="ORF">NWE73_16215</name>
</gene>
<dbReference type="SUPFAM" id="SSF48239">
    <property type="entry name" value="Terpenoid cyclases/Protein prenyltransferases"/>
    <property type="match status" value="1"/>
</dbReference>
<name>A0ABT6DM21_9BACT</name>
<organism evidence="1 2">
    <name type="scientific">Bdellovibrio svalbardensis</name>
    <dbReference type="NCBI Taxonomy" id="2972972"/>
    <lineage>
        <taxon>Bacteria</taxon>
        <taxon>Pseudomonadati</taxon>
        <taxon>Bdellovibrionota</taxon>
        <taxon>Bdellovibrionia</taxon>
        <taxon>Bdellovibrionales</taxon>
        <taxon>Pseudobdellovibrionaceae</taxon>
        <taxon>Bdellovibrio</taxon>
    </lineage>
</organism>